<dbReference type="PANTHER" id="PTHR43625:SF40">
    <property type="entry name" value="ALDO-KETO REDUCTASE YAKC [NADP(+)]"/>
    <property type="match status" value="1"/>
</dbReference>
<dbReference type="RefSeq" id="WP_182999110.1">
    <property type="nucleotide sequence ID" value="NZ_JABEQJ010000034.1"/>
</dbReference>
<dbReference type="InterPro" id="IPR050791">
    <property type="entry name" value="Aldo-Keto_reductase"/>
</dbReference>
<dbReference type="Gene3D" id="3.20.20.100">
    <property type="entry name" value="NADP-dependent oxidoreductase domain"/>
    <property type="match status" value="1"/>
</dbReference>
<reference evidence="3 4" key="1">
    <citation type="submission" date="2020-04" db="EMBL/GenBank/DDBJ databases">
        <title>Description of novel Gluconacetobacter.</title>
        <authorList>
            <person name="Sombolestani A."/>
        </authorList>
    </citation>
    <scope>NUCLEOTIDE SEQUENCE [LARGE SCALE GENOMIC DNA]</scope>
    <source>
        <strain evidence="3 4">LMG 19747</strain>
    </source>
</reference>
<dbReference type="CDD" id="cd19088">
    <property type="entry name" value="AKR_AKR13B1"/>
    <property type="match status" value="1"/>
</dbReference>
<evidence type="ECO:0000313" key="3">
    <source>
        <dbReference type="EMBL" id="MBB2162283.1"/>
    </source>
</evidence>
<dbReference type="GO" id="GO:0005737">
    <property type="term" value="C:cytoplasm"/>
    <property type="evidence" value="ECO:0007669"/>
    <property type="project" value="TreeGrafter"/>
</dbReference>
<dbReference type="Proteomes" id="UP000589085">
    <property type="component" value="Unassembled WGS sequence"/>
</dbReference>
<comment type="caution">
    <text evidence="3">The sequence shown here is derived from an EMBL/GenBank/DDBJ whole genome shotgun (WGS) entry which is preliminary data.</text>
</comment>
<dbReference type="InterPro" id="IPR036812">
    <property type="entry name" value="NAD(P)_OxRdtase_dom_sf"/>
</dbReference>
<evidence type="ECO:0000313" key="4">
    <source>
        <dbReference type="Proteomes" id="UP000589085"/>
    </source>
</evidence>
<proteinExistence type="predicted"/>
<organism evidence="3 4">
    <name type="scientific">Gluconacetobacter sacchari</name>
    <dbReference type="NCBI Taxonomy" id="92759"/>
    <lineage>
        <taxon>Bacteria</taxon>
        <taxon>Pseudomonadati</taxon>
        <taxon>Pseudomonadota</taxon>
        <taxon>Alphaproteobacteria</taxon>
        <taxon>Acetobacterales</taxon>
        <taxon>Acetobacteraceae</taxon>
        <taxon>Gluconacetobacter</taxon>
    </lineage>
</organism>
<gene>
    <name evidence="3" type="ORF">HLH48_19315</name>
</gene>
<accession>A0A7W4NSN8</accession>
<dbReference type="InterPro" id="IPR023210">
    <property type="entry name" value="NADP_OxRdtase_dom"/>
</dbReference>
<protein>
    <submittedName>
        <fullName evidence="3">Aldo/keto reductase</fullName>
    </submittedName>
</protein>
<dbReference type="AlphaFoldDB" id="A0A7W4NSN8"/>
<dbReference type="SUPFAM" id="SSF51430">
    <property type="entry name" value="NAD(P)-linked oxidoreductase"/>
    <property type="match status" value="1"/>
</dbReference>
<keyword evidence="1" id="KW-0560">Oxidoreductase</keyword>
<dbReference type="PANTHER" id="PTHR43625">
    <property type="entry name" value="AFLATOXIN B1 ALDEHYDE REDUCTASE"/>
    <property type="match status" value="1"/>
</dbReference>
<evidence type="ECO:0000259" key="2">
    <source>
        <dbReference type="Pfam" id="PF00248"/>
    </source>
</evidence>
<sequence length="296" mass="32143">MGTSHHDAARSGTFSIGGALSVNRLGFGAMRITGKGVWGPPADHDEAIRTLRRLPELGVNFIDTSDAYGPDVSEWLIREALHPYPQGFVIATKGGLTRSGPDIWRPVGRPEYLLQQVHKSLRNLGVEQIDLWQLHRIDPKVPADEQFDAIRSMIDQKLIRHAGLSQVSIAEIAVASQFFDVATVQNRYNLVDRTSEDVLDHCAAQGIGFIPWFPLAAGDLAKPGSILDTMSGKYGAHPGQIALAWILKRSPVMLPIPGTSKVAHLEQNVAAVDIPLSDDDAAALDEEGRKAFHAAS</sequence>
<dbReference type="EMBL" id="JABEQJ010000034">
    <property type="protein sequence ID" value="MBB2162283.1"/>
    <property type="molecule type" value="Genomic_DNA"/>
</dbReference>
<dbReference type="GO" id="GO:0016491">
    <property type="term" value="F:oxidoreductase activity"/>
    <property type="evidence" value="ECO:0007669"/>
    <property type="project" value="UniProtKB-KW"/>
</dbReference>
<feature type="domain" description="NADP-dependent oxidoreductase" evidence="2">
    <location>
        <begin position="24"/>
        <end position="286"/>
    </location>
</feature>
<dbReference type="Pfam" id="PF00248">
    <property type="entry name" value="Aldo_ket_red"/>
    <property type="match status" value="1"/>
</dbReference>
<name>A0A7W4NSN8_9PROT</name>
<evidence type="ECO:0000256" key="1">
    <source>
        <dbReference type="ARBA" id="ARBA00023002"/>
    </source>
</evidence>